<proteinExistence type="inferred from homology"/>
<evidence type="ECO:0000256" key="6">
    <source>
        <dbReference type="ARBA" id="ARBA00022475"/>
    </source>
</evidence>
<comment type="catalytic activity">
    <reaction evidence="13">
        <text>1D-myo-inositol 1,2,4,5,6-pentakisphosphate + H2O = 1D-myo-inositol 1,2,5,6-tetrakisphosphate + phosphate</text>
        <dbReference type="Rhea" id="RHEA:77115"/>
        <dbReference type="ChEBI" id="CHEBI:15377"/>
        <dbReference type="ChEBI" id="CHEBI:43474"/>
        <dbReference type="ChEBI" id="CHEBI:57798"/>
        <dbReference type="ChEBI" id="CHEBI:195535"/>
        <dbReference type="EC" id="3.1.3.62"/>
    </reaction>
    <physiologicalReaction direction="left-to-right" evidence="13">
        <dbReference type="Rhea" id="RHEA:77116"/>
    </physiologicalReaction>
</comment>
<name>A0A485LRN3_9STRA</name>
<evidence type="ECO:0000256" key="3">
    <source>
        <dbReference type="ARBA" id="ARBA00012976"/>
    </source>
</evidence>
<keyword evidence="7" id="KW-0732">Signal</keyword>
<evidence type="ECO:0000256" key="11">
    <source>
        <dbReference type="ARBA" id="ARBA00031642"/>
    </source>
</evidence>
<dbReference type="GO" id="GO:0034417">
    <property type="term" value="F:bisphosphoglycerate 3-phosphatase activity"/>
    <property type="evidence" value="ECO:0007669"/>
    <property type="project" value="UniProtKB-EC"/>
</dbReference>
<dbReference type="InterPro" id="IPR033379">
    <property type="entry name" value="Acid_Pase_AS"/>
</dbReference>
<evidence type="ECO:0000256" key="1">
    <source>
        <dbReference type="ARBA" id="ARBA00004236"/>
    </source>
</evidence>
<gene>
    <name evidence="18" type="primary">Aste57867_24292</name>
    <name evidence="17" type="ORF">As57867_024217</name>
    <name evidence="18" type="ORF">ASTE57867_24292</name>
</gene>
<keyword evidence="16" id="KW-1015">Disulfide bond</keyword>
<dbReference type="Gene3D" id="3.40.50.1240">
    <property type="entry name" value="Phosphoglycerate mutase-like"/>
    <property type="match status" value="1"/>
</dbReference>
<feature type="disulfide bond" evidence="16">
    <location>
        <begin position="104"/>
        <end position="428"/>
    </location>
</feature>
<evidence type="ECO:0000256" key="15">
    <source>
        <dbReference type="ARBA" id="ARBA00043832"/>
    </source>
</evidence>
<dbReference type="PIRSF" id="PIRSF000894">
    <property type="entry name" value="Acid_phosphatase"/>
    <property type="match status" value="1"/>
</dbReference>
<evidence type="ECO:0000256" key="16">
    <source>
        <dbReference type="PIRSR" id="PIRSR000894-2"/>
    </source>
</evidence>
<dbReference type="EC" id="3.1.3.62" evidence="4"/>
<dbReference type="SUPFAM" id="SSF53254">
    <property type="entry name" value="Phosphoglycerate mutase-like"/>
    <property type="match status" value="1"/>
</dbReference>
<evidence type="ECO:0000256" key="10">
    <source>
        <dbReference type="ARBA" id="ARBA00023180"/>
    </source>
</evidence>
<dbReference type="CDD" id="cd07061">
    <property type="entry name" value="HP_HAP_like"/>
    <property type="match status" value="1"/>
</dbReference>
<evidence type="ECO:0000256" key="2">
    <source>
        <dbReference type="ARBA" id="ARBA00008422"/>
    </source>
</evidence>
<reference evidence="17" key="2">
    <citation type="submission" date="2019-06" db="EMBL/GenBank/DDBJ databases">
        <title>Genomics analysis of Aphanomyces spp. identifies a new class of oomycete effector associated with host adaptation.</title>
        <authorList>
            <person name="Gaulin E."/>
        </authorList>
    </citation>
    <scope>NUCLEOTIDE SEQUENCE</scope>
    <source>
        <strain evidence="17">CBS 578.67</strain>
    </source>
</reference>
<dbReference type="Proteomes" id="UP000332933">
    <property type="component" value="Unassembled WGS sequence"/>
</dbReference>
<comment type="catalytic activity">
    <reaction evidence="12">
        <text>1D-myo-inositol 1,2,5,6-tetrakisphosphate + H2O = 1D-myo-inositol 1,2,6-trisphosphate + phosphate</text>
        <dbReference type="Rhea" id="RHEA:77119"/>
        <dbReference type="ChEBI" id="CHEBI:15377"/>
        <dbReference type="ChEBI" id="CHEBI:43474"/>
        <dbReference type="ChEBI" id="CHEBI:195535"/>
        <dbReference type="ChEBI" id="CHEBI:195537"/>
        <dbReference type="EC" id="3.1.3.62"/>
    </reaction>
    <physiologicalReaction direction="left-to-right" evidence="12">
        <dbReference type="Rhea" id="RHEA:77120"/>
    </physiologicalReaction>
</comment>
<evidence type="ECO:0000313" key="18">
    <source>
        <dbReference type="EMBL" id="VFU00932.1"/>
    </source>
</evidence>
<evidence type="ECO:0000313" key="17">
    <source>
        <dbReference type="EMBL" id="KAF0683677.1"/>
    </source>
</evidence>
<evidence type="ECO:0000256" key="7">
    <source>
        <dbReference type="ARBA" id="ARBA00022729"/>
    </source>
</evidence>
<dbReference type="EC" id="3.1.3.80" evidence="3"/>
<evidence type="ECO:0000256" key="14">
    <source>
        <dbReference type="ARBA" id="ARBA00043691"/>
    </source>
</evidence>
<protein>
    <recommendedName>
        <fullName evidence="5">Multiple inositol polyphosphate phosphatase 1</fullName>
        <ecNumber evidence="4">3.1.3.62</ecNumber>
        <ecNumber evidence="3">3.1.3.80</ecNumber>
    </recommendedName>
    <alternativeName>
        <fullName evidence="11">2,3-bisphosphoglycerate 3-phosphatase</fullName>
    </alternativeName>
</protein>
<dbReference type="InterPro" id="IPR029033">
    <property type="entry name" value="His_PPase_superfam"/>
</dbReference>
<keyword evidence="8" id="KW-0378">Hydrolase</keyword>
<dbReference type="PANTHER" id="PTHR20963">
    <property type="entry name" value="MULTIPLE INOSITOL POLYPHOSPHATE PHOSPHATASE-RELATED"/>
    <property type="match status" value="1"/>
</dbReference>
<comment type="catalytic activity">
    <reaction evidence="14">
        <text>1D-myo-inositol hexakisphosphate + H2O = 1D-myo-inositol 1,2,4,5,6-pentakisphosphate + phosphate</text>
        <dbReference type="Rhea" id="RHEA:16989"/>
        <dbReference type="ChEBI" id="CHEBI:15377"/>
        <dbReference type="ChEBI" id="CHEBI:43474"/>
        <dbReference type="ChEBI" id="CHEBI:57798"/>
        <dbReference type="ChEBI" id="CHEBI:58130"/>
        <dbReference type="EC" id="3.1.3.62"/>
    </reaction>
    <physiologicalReaction direction="left-to-right" evidence="14">
        <dbReference type="Rhea" id="RHEA:16990"/>
    </physiologicalReaction>
</comment>
<keyword evidence="9" id="KW-0472">Membrane</keyword>
<feature type="disulfide bond" evidence="16">
    <location>
        <begin position="452"/>
        <end position="458"/>
    </location>
</feature>
<comment type="catalytic activity">
    <reaction evidence="15">
        <text>(2R)-2,3-bisphosphoglycerate + H2O = (2R)-2-phosphoglycerate + phosphate</text>
        <dbReference type="Rhea" id="RHEA:27381"/>
        <dbReference type="ChEBI" id="CHEBI:15377"/>
        <dbReference type="ChEBI" id="CHEBI:43474"/>
        <dbReference type="ChEBI" id="CHEBI:58248"/>
        <dbReference type="ChEBI" id="CHEBI:58289"/>
        <dbReference type="EC" id="3.1.3.80"/>
    </reaction>
    <physiologicalReaction direction="left-to-right" evidence="15">
        <dbReference type="Rhea" id="RHEA:27382"/>
    </physiologicalReaction>
</comment>
<dbReference type="InterPro" id="IPR000560">
    <property type="entry name" value="His_Pase_clade-2"/>
</dbReference>
<dbReference type="OrthoDB" id="6509975at2759"/>
<evidence type="ECO:0000256" key="8">
    <source>
        <dbReference type="ARBA" id="ARBA00022801"/>
    </source>
</evidence>
<dbReference type="PANTHER" id="PTHR20963:SF8">
    <property type="entry name" value="MULTIPLE INOSITOL POLYPHOSPHATE PHOSPHATASE 1"/>
    <property type="match status" value="1"/>
</dbReference>
<evidence type="ECO:0000256" key="12">
    <source>
        <dbReference type="ARBA" id="ARBA00043668"/>
    </source>
</evidence>
<dbReference type="GO" id="GO:0052745">
    <property type="term" value="F:inositol phosphate phosphatase activity"/>
    <property type="evidence" value="ECO:0007669"/>
    <property type="project" value="TreeGrafter"/>
</dbReference>
<evidence type="ECO:0000256" key="13">
    <source>
        <dbReference type="ARBA" id="ARBA00043671"/>
    </source>
</evidence>
<accession>A0A485LRN3</accession>
<dbReference type="AlphaFoldDB" id="A0A485LRN3"/>
<evidence type="ECO:0000256" key="9">
    <source>
        <dbReference type="ARBA" id="ARBA00023136"/>
    </source>
</evidence>
<organism evidence="18 19">
    <name type="scientific">Aphanomyces stellatus</name>
    <dbReference type="NCBI Taxonomy" id="120398"/>
    <lineage>
        <taxon>Eukaryota</taxon>
        <taxon>Sar</taxon>
        <taxon>Stramenopiles</taxon>
        <taxon>Oomycota</taxon>
        <taxon>Saprolegniomycetes</taxon>
        <taxon>Saprolegniales</taxon>
        <taxon>Verrucalvaceae</taxon>
        <taxon>Aphanomyces</taxon>
    </lineage>
</organism>
<dbReference type="EMBL" id="VJMH01007384">
    <property type="protein sequence ID" value="KAF0683677.1"/>
    <property type="molecule type" value="Genomic_DNA"/>
</dbReference>
<evidence type="ECO:0000256" key="4">
    <source>
        <dbReference type="ARBA" id="ARBA00013040"/>
    </source>
</evidence>
<dbReference type="Pfam" id="PF00328">
    <property type="entry name" value="His_Phos_2"/>
    <property type="match status" value="1"/>
</dbReference>
<dbReference type="GO" id="GO:0005886">
    <property type="term" value="C:plasma membrane"/>
    <property type="evidence" value="ECO:0007669"/>
    <property type="project" value="UniProtKB-SubCell"/>
</dbReference>
<dbReference type="EMBL" id="CAADRA010007410">
    <property type="protein sequence ID" value="VFU00932.1"/>
    <property type="molecule type" value="Genomic_DNA"/>
</dbReference>
<comment type="similarity">
    <text evidence="2">Belongs to the histidine acid phosphatase family. MINPP1 subfamily.</text>
</comment>
<reference evidence="18 19" key="1">
    <citation type="submission" date="2019-03" db="EMBL/GenBank/DDBJ databases">
        <authorList>
            <person name="Gaulin E."/>
            <person name="Dumas B."/>
        </authorList>
    </citation>
    <scope>NUCLEOTIDE SEQUENCE [LARGE SCALE GENOMIC DNA]</scope>
    <source>
        <strain evidence="18">CBS 568.67</strain>
    </source>
</reference>
<dbReference type="InterPro" id="IPR016274">
    <property type="entry name" value="Histidine_acid_Pase_euk"/>
</dbReference>
<sequence>MDHHPYTPIGPHYETRHPGSLKRFLLATPILLLVASSWRWSSLMHDDLSVPASLTVTSELSKVTFHGPIPYSTNTPYALAGSFQPKSTHSHVDANGDKDNWNICRLVQINGLYRHGTRYPMEKDYIKMNDLLQQLQTSYNATLPHWLQTYSFPYPQNASELLSPSGANEMRGLGHRARQLADRFNLSKHYDPTAFVFEHTHVLRTKQSAHAFVEAFFPDLPTVDYKCQPEGHDIPLRFFSNCPKYLKYVRESTNVSIQSKAFEASARATHLVQTLQRALRLPPAPWFTFQHLKSIYEACAYDVALFHDTTTHAAWCSLLDRDSLFLLDFHSDLKKFYECGPGFDISVAIAAPLLVDMLGTMKRGQGFQGYFRFAHAETILPLLCLVGLCPNKTLLVASWTDDDIQSRDYKVAHLSPFAANLAFHVYHCDKDNTTQMRIQVLVNEVQVALPACEPKAFCTLEDLETHFADALTYDFEKACQL</sequence>
<dbReference type="GO" id="GO:0003993">
    <property type="term" value="F:acid phosphatase activity"/>
    <property type="evidence" value="ECO:0007669"/>
    <property type="project" value="TreeGrafter"/>
</dbReference>
<feature type="disulfide bond" evidence="16">
    <location>
        <begin position="299"/>
        <end position="316"/>
    </location>
</feature>
<evidence type="ECO:0000313" key="19">
    <source>
        <dbReference type="Proteomes" id="UP000332933"/>
    </source>
</evidence>
<comment type="subcellular location">
    <subcellularLocation>
        <location evidence="1">Cell membrane</location>
    </subcellularLocation>
</comment>
<keyword evidence="6" id="KW-1003">Cell membrane</keyword>
<keyword evidence="19" id="KW-1185">Reference proteome</keyword>
<keyword evidence="10" id="KW-0325">Glycoprotein</keyword>
<dbReference type="PROSITE" id="PS00616">
    <property type="entry name" value="HIS_ACID_PHOSPHAT_1"/>
    <property type="match status" value="1"/>
</dbReference>
<evidence type="ECO:0000256" key="5">
    <source>
        <dbReference type="ARBA" id="ARBA00018097"/>
    </source>
</evidence>